<sequence length="161" mass="18272">MTWKIISIYLLTMLKFIAGPLGGYAAGFHFLVTIAITVTGMMSSVFLFTYLGTTLKKHVLDRLFTRRKKFTKRNRRFVMVWNKYGLRGVAFLTPLIFTPIGGTLLMASMGAPRGKVFFSMFISAVFWSLFFTTLIYTFGQEIIPEFIRPADLRPAVSLSAE</sequence>
<accession>A0A9X1KZE4</accession>
<feature type="transmembrane region" description="Helical" evidence="1">
    <location>
        <begin position="7"/>
        <end position="26"/>
    </location>
</feature>
<feature type="transmembrane region" description="Helical" evidence="1">
    <location>
        <begin position="117"/>
        <end position="138"/>
    </location>
</feature>
<name>A0A9X1KZE4_9BACT</name>
<evidence type="ECO:0008006" key="4">
    <source>
        <dbReference type="Google" id="ProtNLM"/>
    </source>
</evidence>
<comment type="caution">
    <text evidence="2">The sequence shown here is derived from an EMBL/GenBank/DDBJ whole genome shotgun (WGS) entry which is preliminary data.</text>
</comment>
<keyword evidence="1" id="KW-0472">Membrane</keyword>
<feature type="transmembrane region" description="Helical" evidence="1">
    <location>
        <begin position="32"/>
        <end position="55"/>
    </location>
</feature>
<protein>
    <recommendedName>
        <fullName evidence="4">DedA family protein</fullName>
    </recommendedName>
</protein>
<keyword evidence="3" id="KW-1185">Reference proteome</keyword>
<evidence type="ECO:0000313" key="3">
    <source>
        <dbReference type="Proteomes" id="UP001139409"/>
    </source>
</evidence>
<keyword evidence="1" id="KW-1133">Transmembrane helix</keyword>
<gene>
    <name evidence="2" type="ORF">LDX50_25005</name>
</gene>
<feature type="transmembrane region" description="Helical" evidence="1">
    <location>
        <begin position="76"/>
        <end position="97"/>
    </location>
</feature>
<dbReference type="RefSeq" id="WP_225699010.1">
    <property type="nucleotide sequence ID" value="NZ_JAIXNE010000005.1"/>
</dbReference>
<dbReference type="Proteomes" id="UP001139409">
    <property type="component" value="Unassembled WGS sequence"/>
</dbReference>
<reference evidence="2" key="1">
    <citation type="submission" date="2021-09" db="EMBL/GenBank/DDBJ databases">
        <title>Fulvivirga sp. isolated from coastal sediment.</title>
        <authorList>
            <person name="Yu H."/>
        </authorList>
    </citation>
    <scope>NUCLEOTIDE SEQUENCE</scope>
    <source>
        <strain evidence="2">1062</strain>
    </source>
</reference>
<evidence type="ECO:0000256" key="1">
    <source>
        <dbReference type="SAM" id="Phobius"/>
    </source>
</evidence>
<dbReference type="EMBL" id="JAIXNE010000005">
    <property type="protein sequence ID" value="MCA6078155.1"/>
    <property type="molecule type" value="Genomic_DNA"/>
</dbReference>
<organism evidence="2 3">
    <name type="scientific">Fulvivirga sedimenti</name>
    <dbReference type="NCBI Taxonomy" id="2879465"/>
    <lineage>
        <taxon>Bacteria</taxon>
        <taxon>Pseudomonadati</taxon>
        <taxon>Bacteroidota</taxon>
        <taxon>Cytophagia</taxon>
        <taxon>Cytophagales</taxon>
        <taxon>Fulvivirgaceae</taxon>
        <taxon>Fulvivirga</taxon>
    </lineage>
</organism>
<keyword evidence="1" id="KW-0812">Transmembrane</keyword>
<evidence type="ECO:0000313" key="2">
    <source>
        <dbReference type="EMBL" id="MCA6078155.1"/>
    </source>
</evidence>
<dbReference type="AlphaFoldDB" id="A0A9X1KZE4"/>
<proteinExistence type="predicted"/>